<comment type="caution">
    <text evidence="2">The sequence shown here is derived from an EMBL/GenBank/DDBJ whole genome shotgun (WGS) entry which is preliminary data.</text>
</comment>
<dbReference type="Proteomes" id="UP000789901">
    <property type="component" value="Unassembled WGS sequence"/>
</dbReference>
<reference evidence="2 3" key="1">
    <citation type="submission" date="2021-06" db="EMBL/GenBank/DDBJ databases">
        <authorList>
            <person name="Kallberg Y."/>
            <person name="Tangrot J."/>
            <person name="Rosling A."/>
        </authorList>
    </citation>
    <scope>NUCLEOTIDE SEQUENCE [LARGE SCALE GENOMIC DNA]</scope>
    <source>
        <strain evidence="2 3">120-4 pot B 10/14</strain>
    </source>
</reference>
<gene>
    <name evidence="2" type="ORF">GMARGA_LOCUS15014</name>
</gene>
<organism evidence="2 3">
    <name type="scientific">Gigaspora margarita</name>
    <dbReference type="NCBI Taxonomy" id="4874"/>
    <lineage>
        <taxon>Eukaryota</taxon>
        <taxon>Fungi</taxon>
        <taxon>Fungi incertae sedis</taxon>
        <taxon>Mucoromycota</taxon>
        <taxon>Glomeromycotina</taxon>
        <taxon>Glomeromycetes</taxon>
        <taxon>Diversisporales</taxon>
        <taxon>Gigasporaceae</taxon>
        <taxon>Gigaspora</taxon>
    </lineage>
</organism>
<evidence type="ECO:0000313" key="3">
    <source>
        <dbReference type="Proteomes" id="UP000789901"/>
    </source>
</evidence>
<feature type="compositionally biased region" description="Polar residues" evidence="1">
    <location>
        <begin position="61"/>
        <end position="98"/>
    </location>
</feature>
<evidence type="ECO:0000256" key="1">
    <source>
        <dbReference type="SAM" id="MobiDB-lite"/>
    </source>
</evidence>
<evidence type="ECO:0000313" key="2">
    <source>
        <dbReference type="EMBL" id="CAG8737395.1"/>
    </source>
</evidence>
<sequence>MFLICQLAKHFNNSRLRAMIKNSKNDHEEENEIFSDNYGSQRKKRPEKTTTALGKEIYRQETFNNGQTQENDSTQDQETSNTSQTQQLHSIQELTQQD</sequence>
<name>A0ABN7V6K7_GIGMA</name>
<proteinExistence type="predicted"/>
<dbReference type="EMBL" id="CAJVQB010010178">
    <property type="protein sequence ID" value="CAG8737395.1"/>
    <property type="molecule type" value="Genomic_DNA"/>
</dbReference>
<accession>A0ABN7V6K7</accession>
<protein>
    <submittedName>
        <fullName evidence="2">28328_t:CDS:1</fullName>
    </submittedName>
</protein>
<feature type="region of interest" description="Disordered" evidence="1">
    <location>
        <begin position="22"/>
        <end position="98"/>
    </location>
</feature>
<keyword evidence="3" id="KW-1185">Reference proteome</keyword>